<dbReference type="RefSeq" id="WP_300447744.1">
    <property type="nucleotide sequence ID" value="NZ_CP145316.1"/>
</dbReference>
<comment type="subcellular location">
    <subcellularLocation>
        <location evidence="9">Secreted</location>
    </subcellularLocation>
</comment>
<gene>
    <name evidence="10" type="ORF">V3I05_06180</name>
</gene>
<keyword evidence="5 9" id="KW-0378">Hydrolase</keyword>
<keyword evidence="7" id="KW-1015">Disulfide bond</keyword>
<dbReference type="Pfam" id="PF08238">
    <property type="entry name" value="Sel1"/>
    <property type="match status" value="3"/>
</dbReference>
<evidence type="ECO:0000256" key="3">
    <source>
        <dbReference type="ARBA" id="ARBA00012865"/>
    </source>
</evidence>
<proteinExistence type="inferred from homology"/>
<evidence type="ECO:0000256" key="1">
    <source>
        <dbReference type="ARBA" id="ARBA00001526"/>
    </source>
</evidence>
<dbReference type="SUPFAM" id="SSF81901">
    <property type="entry name" value="HCP-like"/>
    <property type="match status" value="1"/>
</dbReference>
<name>A0ABZ3F4E9_9HELI</name>
<sequence>MKSIFQCCLLMLMVATNVWTEEKEMQESPLLEQIRSADAEFYQGVVMWVKNGDEASKFLKNACDKKHPGACLYLGNYYEIKSQNSKNAQNELKQSQQYYQLGYENSIEACREGAIEWCAIQAVALIDGRGVPKDVQKGLEYLDIMCERDMENACFMLGSYYFYGINTKKDLSKAQIFNHKALELDSKACDEQRLYACVMSAEIYQQGLSVQMDLSKAKDFYHRACKLENQFACDYVNKLK</sequence>
<keyword evidence="9" id="KW-0964">Secreted</keyword>
<evidence type="ECO:0000256" key="5">
    <source>
        <dbReference type="ARBA" id="ARBA00022801"/>
    </source>
</evidence>
<dbReference type="Gene3D" id="1.25.40.10">
    <property type="entry name" value="Tetratricopeptide repeat domain"/>
    <property type="match status" value="1"/>
</dbReference>
<protein>
    <recommendedName>
        <fullName evidence="3 9">Beta-lactamase</fullName>
        <ecNumber evidence="3 9">3.5.2.6</ecNumber>
    </recommendedName>
</protein>
<evidence type="ECO:0000256" key="7">
    <source>
        <dbReference type="ARBA" id="ARBA00023157"/>
    </source>
</evidence>
<evidence type="ECO:0000256" key="4">
    <source>
        <dbReference type="ARBA" id="ARBA00022737"/>
    </source>
</evidence>
<comment type="function">
    <text evidence="9">Hydrolyzes 6-aminopenicillinic acid and 7-aminocephalosporanic acid (ACA) derivatives.</text>
</comment>
<reference evidence="10 11" key="1">
    <citation type="submission" date="2024-02" db="EMBL/GenBank/DDBJ databases">
        <title>Genome and pathogenicity analysis of Helicobacter mastomyrinus isolated from mice.</title>
        <authorList>
            <person name="Zhu L."/>
        </authorList>
    </citation>
    <scope>NUCLEOTIDE SEQUENCE [LARGE SCALE GENOMIC DNA]</scope>
    <source>
        <strain evidence="10 11">Hm-17</strain>
    </source>
</reference>
<evidence type="ECO:0000313" key="11">
    <source>
        <dbReference type="Proteomes" id="UP001434737"/>
    </source>
</evidence>
<dbReference type="SMART" id="SM00671">
    <property type="entry name" value="SEL1"/>
    <property type="match status" value="4"/>
</dbReference>
<evidence type="ECO:0000256" key="9">
    <source>
        <dbReference type="RuleBase" id="RU366075"/>
    </source>
</evidence>
<evidence type="ECO:0000313" key="10">
    <source>
        <dbReference type="EMBL" id="XAM17274.1"/>
    </source>
</evidence>
<comment type="similarity">
    <text evidence="2 9">Belongs to the hcp beta-lactamase family.</text>
</comment>
<dbReference type="PANTHER" id="PTHR13891">
    <property type="entry name" value="CYTOCHROME C OXIDASE ASSEMBLY FACTOR 7"/>
    <property type="match status" value="1"/>
</dbReference>
<evidence type="ECO:0000256" key="2">
    <source>
        <dbReference type="ARBA" id="ARBA00008486"/>
    </source>
</evidence>
<dbReference type="InterPro" id="IPR040239">
    <property type="entry name" value="HcpB-like"/>
</dbReference>
<organism evidence="10 11">
    <name type="scientific">Helicobacter mastomyrinus</name>
    <dbReference type="NCBI Taxonomy" id="287948"/>
    <lineage>
        <taxon>Bacteria</taxon>
        <taxon>Pseudomonadati</taxon>
        <taxon>Campylobacterota</taxon>
        <taxon>Epsilonproteobacteria</taxon>
        <taxon>Campylobacterales</taxon>
        <taxon>Helicobacteraceae</taxon>
        <taxon>Helicobacter</taxon>
    </lineage>
</organism>
<dbReference type="PANTHER" id="PTHR13891:SF1">
    <property type="entry name" value="CYTOCHROME C OXIDASE ASSEMBLY FACTOR 7"/>
    <property type="match status" value="1"/>
</dbReference>
<keyword evidence="6" id="KW-0802">TPR repeat</keyword>
<keyword evidence="8" id="KW-0046">Antibiotic resistance</keyword>
<evidence type="ECO:0000256" key="6">
    <source>
        <dbReference type="ARBA" id="ARBA00022803"/>
    </source>
</evidence>
<dbReference type="Proteomes" id="UP001434737">
    <property type="component" value="Chromosome"/>
</dbReference>
<dbReference type="InterPro" id="IPR011990">
    <property type="entry name" value="TPR-like_helical_dom_sf"/>
</dbReference>
<comment type="catalytic activity">
    <reaction evidence="1 9">
        <text>a beta-lactam + H2O = a substituted beta-amino acid</text>
        <dbReference type="Rhea" id="RHEA:20401"/>
        <dbReference type="ChEBI" id="CHEBI:15377"/>
        <dbReference type="ChEBI" id="CHEBI:35627"/>
        <dbReference type="ChEBI" id="CHEBI:140347"/>
        <dbReference type="EC" id="3.5.2.6"/>
    </reaction>
</comment>
<dbReference type="EMBL" id="CP145316">
    <property type="protein sequence ID" value="XAM17274.1"/>
    <property type="molecule type" value="Genomic_DNA"/>
</dbReference>
<keyword evidence="11" id="KW-1185">Reference proteome</keyword>
<keyword evidence="4" id="KW-0677">Repeat</keyword>
<evidence type="ECO:0000256" key="8">
    <source>
        <dbReference type="ARBA" id="ARBA00023251"/>
    </source>
</evidence>
<dbReference type="EC" id="3.5.2.6" evidence="3 9"/>
<accession>A0ABZ3F4E9</accession>
<dbReference type="InterPro" id="IPR006597">
    <property type="entry name" value="Sel1-like"/>
</dbReference>